<comment type="catalytic activity">
    <reaction evidence="8">
        <text>fluoride(in) = fluoride(out)</text>
        <dbReference type="Rhea" id="RHEA:76159"/>
        <dbReference type="ChEBI" id="CHEBI:17051"/>
    </reaction>
    <physiologicalReaction direction="left-to-right" evidence="8">
        <dbReference type="Rhea" id="RHEA:76160"/>
    </physiologicalReaction>
</comment>
<gene>
    <name evidence="10" type="primary">fluC</name>
    <name evidence="10" type="synonym">crcB</name>
    <name evidence="11" type="ORF">A6M13_15155</name>
</gene>
<dbReference type="GO" id="GO:0046872">
    <property type="term" value="F:metal ion binding"/>
    <property type="evidence" value="ECO:0007669"/>
    <property type="project" value="UniProtKB-KW"/>
</dbReference>
<dbReference type="PANTHER" id="PTHR28259">
    <property type="entry name" value="FLUORIDE EXPORT PROTEIN 1-RELATED"/>
    <property type="match status" value="1"/>
</dbReference>
<name>A0A1C0YBK4_9BACL</name>
<dbReference type="GO" id="GO:0062054">
    <property type="term" value="F:fluoride channel activity"/>
    <property type="evidence" value="ECO:0007669"/>
    <property type="project" value="UniProtKB-UniRule"/>
</dbReference>
<dbReference type="STRING" id="33978.A6M13_15155"/>
<dbReference type="RefSeq" id="WP_066546345.1">
    <property type="nucleotide sequence ID" value="NZ_MASJ01000024.1"/>
</dbReference>
<dbReference type="Proteomes" id="UP000093199">
    <property type="component" value="Unassembled WGS sequence"/>
</dbReference>
<accession>A0A1C0YBK4</accession>
<evidence type="ECO:0000256" key="8">
    <source>
        <dbReference type="ARBA" id="ARBA00035585"/>
    </source>
</evidence>
<keyword evidence="3 10" id="KW-0812">Transmembrane</keyword>
<keyword evidence="12" id="KW-1185">Reference proteome</keyword>
<evidence type="ECO:0000256" key="1">
    <source>
        <dbReference type="ARBA" id="ARBA00004651"/>
    </source>
</evidence>
<evidence type="ECO:0000256" key="10">
    <source>
        <dbReference type="HAMAP-Rule" id="MF_00454"/>
    </source>
</evidence>
<evidence type="ECO:0000256" key="7">
    <source>
        <dbReference type="ARBA" id="ARBA00035120"/>
    </source>
</evidence>
<organism evidence="11 12">
    <name type="scientific">Caryophanon tenue</name>
    <dbReference type="NCBI Taxonomy" id="33978"/>
    <lineage>
        <taxon>Bacteria</taxon>
        <taxon>Bacillati</taxon>
        <taxon>Bacillota</taxon>
        <taxon>Bacilli</taxon>
        <taxon>Bacillales</taxon>
        <taxon>Caryophanaceae</taxon>
        <taxon>Caryophanon</taxon>
    </lineage>
</organism>
<dbReference type="InterPro" id="IPR003691">
    <property type="entry name" value="FluC"/>
</dbReference>
<evidence type="ECO:0000313" key="12">
    <source>
        <dbReference type="Proteomes" id="UP000093199"/>
    </source>
</evidence>
<comment type="subcellular location">
    <subcellularLocation>
        <location evidence="1 10">Cell membrane</location>
        <topology evidence="1 10">Multi-pass membrane protein</topology>
    </subcellularLocation>
</comment>
<dbReference type="GO" id="GO:0005886">
    <property type="term" value="C:plasma membrane"/>
    <property type="evidence" value="ECO:0007669"/>
    <property type="project" value="UniProtKB-SubCell"/>
</dbReference>
<evidence type="ECO:0000256" key="9">
    <source>
        <dbReference type="ARBA" id="ARBA00049940"/>
    </source>
</evidence>
<evidence type="ECO:0000256" key="6">
    <source>
        <dbReference type="ARBA" id="ARBA00023303"/>
    </source>
</evidence>
<comment type="activity regulation">
    <text evidence="10">Na(+) is not transported, but it plays an essential structural role and its presence is essential for fluoride channel function.</text>
</comment>
<dbReference type="PANTHER" id="PTHR28259:SF1">
    <property type="entry name" value="FLUORIDE EXPORT PROTEIN 1-RELATED"/>
    <property type="match status" value="1"/>
</dbReference>
<evidence type="ECO:0000313" key="11">
    <source>
        <dbReference type="EMBL" id="OCS84509.1"/>
    </source>
</evidence>
<dbReference type="HAMAP" id="MF_00454">
    <property type="entry name" value="FluC"/>
    <property type="match status" value="1"/>
</dbReference>
<keyword evidence="5 10" id="KW-0472">Membrane</keyword>
<proteinExistence type="inferred from homology"/>
<comment type="caution">
    <text evidence="11">The sequence shown here is derived from an EMBL/GenBank/DDBJ whole genome shotgun (WGS) entry which is preliminary data.</text>
</comment>
<keyword evidence="10" id="KW-0813">Transport</keyword>
<feature type="transmembrane region" description="Helical" evidence="10">
    <location>
        <begin position="85"/>
        <end position="104"/>
    </location>
</feature>
<dbReference type="Pfam" id="PF02537">
    <property type="entry name" value="CRCB"/>
    <property type="match status" value="1"/>
</dbReference>
<keyword evidence="10" id="KW-0406">Ion transport</keyword>
<dbReference type="GO" id="GO:0140114">
    <property type="term" value="P:cellular detoxification of fluoride"/>
    <property type="evidence" value="ECO:0007669"/>
    <property type="project" value="UniProtKB-UniRule"/>
</dbReference>
<keyword evidence="10" id="KW-0479">Metal-binding</keyword>
<evidence type="ECO:0000256" key="5">
    <source>
        <dbReference type="ARBA" id="ARBA00023136"/>
    </source>
</evidence>
<comment type="function">
    <text evidence="9 10">Fluoride-specific ion channel. Important for reducing fluoride concentration in the cell, thus reducing its toxicity.</text>
</comment>
<dbReference type="AlphaFoldDB" id="A0A1C0YBK4"/>
<keyword evidence="2 10" id="KW-1003">Cell membrane</keyword>
<evidence type="ECO:0000256" key="2">
    <source>
        <dbReference type="ARBA" id="ARBA00022475"/>
    </source>
</evidence>
<dbReference type="EMBL" id="MASJ01000024">
    <property type="protein sequence ID" value="OCS84509.1"/>
    <property type="molecule type" value="Genomic_DNA"/>
</dbReference>
<keyword evidence="6 10" id="KW-0407">Ion channel</keyword>
<feature type="binding site" evidence="10">
    <location>
        <position position="65"/>
    </location>
    <ligand>
        <name>Na(+)</name>
        <dbReference type="ChEBI" id="CHEBI:29101"/>
        <note>structural</note>
    </ligand>
</feature>
<reference evidence="11 12" key="1">
    <citation type="submission" date="2016-07" db="EMBL/GenBank/DDBJ databases">
        <title>Caryophanon tenue genome sequencing.</title>
        <authorList>
            <person name="Verma A."/>
            <person name="Pal Y."/>
            <person name="Krishnamurthi S."/>
        </authorList>
    </citation>
    <scope>NUCLEOTIDE SEQUENCE [LARGE SCALE GENOMIC DNA]</scope>
    <source>
        <strain evidence="11 12">DSM 14152</strain>
    </source>
</reference>
<feature type="binding site" evidence="10">
    <location>
        <position position="62"/>
    </location>
    <ligand>
        <name>Na(+)</name>
        <dbReference type="ChEBI" id="CHEBI:29101"/>
        <note>structural</note>
    </ligand>
</feature>
<protein>
    <recommendedName>
        <fullName evidence="10">Fluoride-specific ion channel FluC</fullName>
    </recommendedName>
</protein>
<keyword evidence="10" id="KW-0915">Sodium</keyword>
<evidence type="ECO:0000256" key="4">
    <source>
        <dbReference type="ARBA" id="ARBA00022989"/>
    </source>
</evidence>
<evidence type="ECO:0000256" key="3">
    <source>
        <dbReference type="ARBA" id="ARBA00022692"/>
    </source>
</evidence>
<keyword evidence="4 10" id="KW-1133">Transmembrane helix</keyword>
<comment type="similarity">
    <text evidence="7 10">Belongs to the fluoride channel Fluc/FEX (TC 1.A.43) family.</text>
</comment>
<sequence length="110" mass="12125">MILLCIGGFLGAVLRYYVQQALPKKGAATMTVNVVGSFFIGMALVLPLTTTMYQLFVIGFLGAFTTFSTFMLDALQLQKNDKRRAILYILATLISSYIAVLMGYKIGRIL</sequence>
<feature type="transmembrane region" description="Helical" evidence="10">
    <location>
        <begin position="55"/>
        <end position="73"/>
    </location>
</feature>
<feature type="transmembrane region" description="Helical" evidence="10">
    <location>
        <begin position="30"/>
        <end position="48"/>
    </location>
</feature>